<accession>A0A0F9MH01</accession>
<evidence type="ECO:0000313" key="2">
    <source>
        <dbReference type="EMBL" id="KKM75935.1"/>
    </source>
</evidence>
<feature type="region of interest" description="Disordered" evidence="1">
    <location>
        <begin position="54"/>
        <end position="112"/>
    </location>
</feature>
<protein>
    <submittedName>
        <fullName evidence="2">Uncharacterized protein</fullName>
    </submittedName>
</protein>
<dbReference type="EMBL" id="LAZR01008892">
    <property type="protein sequence ID" value="KKM75935.1"/>
    <property type="molecule type" value="Genomic_DNA"/>
</dbReference>
<feature type="compositionally biased region" description="Low complexity" evidence="1">
    <location>
        <begin position="141"/>
        <end position="151"/>
    </location>
</feature>
<sequence length="271" mass="28411">MPLDDQTRQAMENALLLELSDPQRAAIEDTLAADAAGVDVSTDEFSTQGAAKIDAEQGSDLSSGVERLQQQTQQQTTTADTSGSTDQQVVGDPSNSIVRVETRPNGTTTHYADGSRLVVYGDGTTVRIDANGNSTLISQGGAPAAGTTAAGGTAGTGSLDQGQTSPTNILAEFLESDPNLVMNAVLNRFRSGGGSQIFLTWFGRNFDRFWSEYLGVIAEEALGGNIPSTQFVPWILGNDLVKQFFGDSALARGDSSSRFASFAEQSGSVQG</sequence>
<gene>
    <name evidence="2" type="ORF">LCGC14_1385240</name>
</gene>
<evidence type="ECO:0000256" key="1">
    <source>
        <dbReference type="SAM" id="MobiDB-lite"/>
    </source>
</evidence>
<dbReference type="AlphaFoldDB" id="A0A0F9MH01"/>
<name>A0A0F9MH01_9ZZZZ</name>
<organism evidence="2">
    <name type="scientific">marine sediment metagenome</name>
    <dbReference type="NCBI Taxonomy" id="412755"/>
    <lineage>
        <taxon>unclassified sequences</taxon>
        <taxon>metagenomes</taxon>
        <taxon>ecological metagenomes</taxon>
    </lineage>
</organism>
<feature type="compositionally biased region" description="Low complexity" evidence="1">
    <location>
        <begin position="69"/>
        <end position="88"/>
    </location>
</feature>
<reference evidence="2" key="1">
    <citation type="journal article" date="2015" name="Nature">
        <title>Complex archaea that bridge the gap between prokaryotes and eukaryotes.</title>
        <authorList>
            <person name="Spang A."/>
            <person name="Saw J.H."/>
            <person name="Jorgensen S.L."/>
            <person name="Zaremba-Niedzwiedzka K."/>
            <person name="Martijn J."/>
            <person name="Lind A.E."/>
            <person name="van Eijk R."/>
            <person name="Schleper C."/>
            <person name="Guy L."/>
            <person name="Ettema T.J."/>
        </authorList>
    </citation>
    <scope>NUCLEOTIDE SEQUENCE</scope>
</reference>
<proteinExistence type="predicted"/>
<feature type="region of interest" description="Disordered" evidence="1">
    <location>
        <begin position="141"/>
        <end position="162"/>
    </location>
</feature>
<comment type="caution">
    <text evidence="2">The sequence shown here is derived from an EMBL/GenBank/DDBJ whole genome shotgun (WGS) entry which is preliminary data.</text>
</comment>